<dbReference type="InterPro" id="IPR029051">
    <property type="entry name" value="DUF4352"/>
</dbReference>
<dbReference type="EMBL" id="VIBR01000003">
    <property type="protein sequence ID" value="KAA0116439.1"/>
    <property type="molecule type" value="Genomic_DNA"/>
</dbReference>
<proteinExistence type="predicted"/>
<organism evidence="3 4">
    <name type="scientific">Streptococcus sanguinis</name>
    <dbReference type="NCBI Taxonomy" id="1305"/>
    <lineage>
        <taxon>Bacteria</taxon>
        <taxon>Bacillati</taxon>
        <taxon>Bacillota</taxon>
        <taxon>Bacilli</taxon>
        <taxon>Lactobacillales</taxon>
        <taxon>Streptococcaceae</taxon>
        <taxon>Streptococcus</taxon>
    </lineage>
</organism>
<sequence>MKKKNINKISVILFAVVVFMVSGEIILSSTPVLANQKTEHVQLHRKKKKKKNKKKQTPIYKIGETFKVGDVEYTINSKETAQNIGGEFGENANGTYLILNVTVKNNGSKSITITDSFFKLLKGKAKYETDSAAGIFANEDGDFFYSDLNPENSVTGNVVFDLNPETVSDPNLQLQVQTGYWGTQKGLVSINS</sequence>
<dbReference type="AlphaFoldDB" id="A0A5A7ZKR9"/>
<dbReference type="Gene3D" id="2.60.40.1240">
    <property type="match status" value="1"/>
</dbReference>
<dbReference type="InterPro" id="IPR029050">
    <property type="entry name" value="Immunoprotect_excell_Ig-like"/>
</dbReference>
<dbReference type="Pfam" id="PF11611">
    <property type="entry name" value="DUF4352"/>
    <property type="match status" value="1"/>
</dbReference>
<evidence type="ECO:0000313" key="4">
    <source>
        <dbReference type="Proteomes" id="UP000324105"/>
    </source>
</evidence>
<keyword evidence="1" id="KW-0732">Signal</keyword>
<reference evidence="3 4" key="1">
    <citation type="submission" date="2019-06" db="EMBL/GenBank/DDBJ databases">
        <title>Genome sequence and analysis of a MDR-Streptococcus sanguis isolated from throat swab of children with scarlet fever from Hangzhou,China.</title>
        <authorList>
            <person name="Huang Y."/>
            <person name="Xie L."/>
            <person name="Liu W."/>
        </authorList>
    </citation>
    <scope>NUCLEOTIDE SEQUENCE [LARGE SCALE GENOMIC DNA]</scope>
    <source>
        <strain evidence="3 4">S28</strain>
    </source>
</reference>
<evidence type="ECO:0000256" key="1">
    <source>
        <dbReference type="ARBA" id="ARBA00022729"/>
    </source>
</evidence>
<comment type="caution">
    <text evidence="3">The sequence shown here is derived from an EMBL/GenBank/DDBJ whole genome shotgun (WGS) entry which is preliminary data.</text>
</comment>
<evidence type="ECO:0000313" key="3">
    <source>
        <dbReference type="EMBL" id="KAA0116439.1"/>
    </source>
</evidence>
<evidence type="ECO:0000259" key="2">
    <source>
        <dbReference type="Pfam" id="PF11611"/>
    </source>
</evidence>
<dbReference type="Proteomes" id="UP000324105">
    <property type="component" value="Unassembled WGS sequence"/>
</dbReference>
<dbReference type="RefSeq" id="WP_149565979.1">
    <property type="nucleotide sequence ID" value="NZ_VIBR01000003.1"/>
</dbReference>
<feature type="domain" description="DUF4352" evidence="2">
    <location>
        <begin position="60"/>
        <end position="184"/>
    </location>
</feature>
<gene>
    <name evidence="3" type="ORF">FKX92_07635</name>
</gene>
<protein>
    <submittedName>
        <fullName evidence="3">DUF4352 domain-containing protein</fullName>
    </submittedName>
</protein>
<name>A0A5A7ZKR9_STRSA</name>
<accession>A0A5A7ZKR9</accession>